<gene>
    <name evidence="3" type="ORF">SAMN05660841_03450</name>
</gene>
<accession>A0A1T5FRH1</accession>
<keyword evidence="1" id="KW-0732">Signal</keyword>
<dbReference type="STRING" id="1513896.SAMN05660841_03450"/>
<protein>
    <submittedName>
        <fullName evidence="3">Calcineurin-like phosphoesterase</fullName>
    </submittedName>
</protein>
<evidence type="ECO:0000313" key="4">
    <source>
        <dbReference type="Proteomes" id="UP000190150"/>
    </source>
</evidence>
<proteinExistence type="predicted"/>
<reference evidence="4" key="1">
    <citation type="submission" date="2017-02" db="EMBL/GenBank/DDBJ databases">
        <authorList>
            <person name="Varghese N."/>
            <person name="Submissions S."/>
        </authorList>
    </citation>
    <scope>NUCLEOTIDE SEQUENCE [LARGE SCALE GENOMIC DNA]</scope>
    <source>
        <strain evidence="4">DSM 24091</strain>
    </source>
</reference>
<evidence type="ECO:0000259" key="2">
    <source>
        <dbReference type="Pfam" id="PF00149"/>
    </source>
</evidence>
<dbReference type="PANTHER" id="PTHR22953">
    <property type="entry name" value="ACID PHOSPHATASE RELATED"/>
    <property type="match status" value="1"/>
</dbReference>
<dbReference type="AlphaFoldDB" id="A0A1T5FRH1"/>
<dbReference type="SUPFAM" id="SSF56300">
    <property type="entry name" value="Metallo-dependent phosphatases"/>
    <property type="match status" value="1"/>
</dbReference>
<dbReference type="RefSeq" id="WP_079644971.1">
    <property type="nucleotide sequence ID" value="NZ_FUZF01000018.1"/>
</dbReference>
<dbReference type="InterPro" id="IPR004843">
    <property type="entry name" value="Calcineurin-like_PHP"/>
</dbReference>
<evidence type="ECO:0000256" key="1">
    <source>
        <dbReference type="ARBA" id="ARBA00022729"/>
    </source>
</evidence>
<dbReference type="EMBL" id="FUZF01000018">
    <property type="protein sequence ID" value="SKB98773.1"/>
    <property type="molecule type" value="Genomic_DNA"/>
</dbReference>
<dbReference type="OrthoDB" id="596345at2"/>
<name>A0A1T5FRH1_9SPHI</name>
<dbReference type="Gene3D" id="3.60.21.10">
    <property type="match status" value="1"/>
</dbReference>
<dbReference type="InterPro" id="IPR029052">
    <property type="entry name" value="Metallo-depent_PP-like"/>
</dbReference>
<sequence length="393" mass="45379">MAIDRRFFLKTVGAIGLSTTIKTTSAYTENQQKNDFSLSCPPYLQNFDSENVTICAFFNKPCLAWVELLDDNGNSYSSIYQTEDGMRNANTDFFKFKVPHLDKDFKYRIVAKEIIKFDPYKIEYGKEIGTQAITTKLPFAKEDVHVLILNDIHEDVKSYKLLFDRSTLPRKDAILLNGDLFHYVTQSQELVSKLFQPMNDLSSSQTPFVMIRGNHETRGSFARDYKRYFDYPNNKFYQAFLLGPIFWILLDGGEDKPDNHEVYANTVDYDTYRLEQKEWLAKVLTSKERKKAKHTLVLNHIPFFHSDDWHGTLHNRECFHDLLQKHKVDALISGHTHKFGFYPANTDHNYPVIIGGGPKQGQRTLIEVSASGKKLDVKLKKETGELINSFSKA</sequence>
<dbReference type="PANTHER" id="PTHR22953:SF153">
    <property type="entry name" value="PURPLE ACID PHOSPHATASE"/>
    <property type="match status" value="1"/>
</dbReference>
<keyword evidence="4" id="KW-1185">Reference proteome</keyword>
<dbReference type="GO" id="GO:0003993">
    <property type="term" value="F:acid phosphatase activity"/>
    <property type="evidence" value="ECO:0007669"/>
    <property type="project" value="InterPro"/>
</dbReference>
<dbReference type="InterPro" id="IPR039331">
    <property type="entry name" value="PAPs-like"/>
</dbReference>
<feature type="domain" description="Calcineurin-like phosphoesterase" evidence="2">
    <location>
        <begin position="145"/>
        <end position="338"/>
    </location>
</feature>
<dbReference type="Pfam" id="PF00149">
    <property type="entry name" value="Metallophos"/>
    <property type="match status" value="1"/>
</dbReference>
<organism evidence="3 4">
    <name type="scientific">Sphingobacterium nematocida</name>
    <dbReference type="NCBI Taxonomy" id="1513896"/>
    <lineage>
        <taxon>Bacteria</taxon>
        <taxon>Pseudomonadati</taxon>
        <taxon>Bacteroidota</taxon>
        <taxon>Sphingobacteriia</taxon>
        <taxon>Sphingobacteriales</taxon>
        <taxon>Sphingobacteriaceae</taxon>
        <taxon>Sphingobacterium</taxon>
    </lineage>
</organism>
<evidence type="ECO:0000313" key="3">
    <source>
        <dbReference type="EMBL" id="SKB98773.1"/>
    </source>
</evidence>
<dbReference type="Proteomes" id="UP000190150">
    <property type="component" value="Unassembled WGS sequence"/>
</dbReference>